<dbReference type="GO" id="GO:0016740">
    <property type="term" value="F:transferase activity"/>
    <property type="evidence" value="ECO:0007669"/>
    <property type="project" value="UniProtKB-KW"/>
</dbReference>
<name>A0A0L6U116_9FIRM</name>
<dbReference type="Pfam" id="PF14305">
    <property type="entry name" value="ATPgrasp_TupA"/>
    <property type="match status" value="1"/>
</dbReference>
<gene>
    <name evidence="1" type="ORF">AKG39_08835</name>
</gene>
<organism evidence="1 2">
    <name type="scientific">Acetobacterium bakii</name>
    <dbReference type="NCBI Taxonomy" id="52689"/>
    <lineage>
        <taxon>Bacteria</taxon>
        <taxon>Bacillati</taxon>
        <taxon>Bacillota</taxon>
        <taxon>Clostridia</taxon>
        <taxon>Eubacteriales</taxon>
        <taxon>Eubacteriaceae</taxon>
        <taxon>Acetobacterium</taxon>
    </lineage>
</organism>
<dbReference type="Proteomes" id="UP000036873">
    <property type="component" value="Unassembled WGS sequence"/>
</dbReference>
<proteinExistence type="predicted"/>
<evidence type="ECO:0000313" key="2">
    <source>
        <dbReference type="Proteomes" id="UP000036873"/>
    </source>
</evidence>
<dbReference type="OrthoDB" id="9791827at2"/>
<accession>A0A0L6U116</accession>
<dbReference type="AlphaFoldDB" id="A0A0L6U116"/>
<dbReference type="RefSeq" id="WP_083439478.1">
    <property type="nucleotide sequence ID" value="NZ_LGYO01000021.1"/>
</dbReference>
<sequence>MTGKKKIPRIKASFLHLWHLPAIQFFVPDRFYLKLQYRHYFGKELNLDNPVTFNEKLQWLKLYDRKPEYTQMVDKYEVKNYIKETIGADFLIPLLGVYNNFDDIDFAVLPDQFVLKPNHTSGNVYICRDKSTIDYQQLKSDVDGWLKRQYFWVHREWPYKNVKPRIICEQFISENDTVPDDYKVLCFNGKAKLIEVHSDRFGNHHQDFYNGKWHKMKISQGFNTSDQRLEKPRAFDQMIAMSETLAREMNHVRIDWFIVQDKLYFGEITFFDGAGFEPFDDEENDMLLGNFINLPIKN</sequence>
<protein>
    <submittedName>
        <fullName evidence="1">Glycosyl transferase</fullName>
    </submittedName>
</protein>
<dbReference type="InterPro" id="IPR029465">
    <property type="entry name" value="ATPgrasp_TupA"/>
</dbReference>
<evidence type="ECO:0000313" key="1">
    <source>
        <dbReference type="EMBL" id="KNZ42032.1"/>
    </source>
</evidence>
<dbReference type="EMBL" id="LGYO01000021">
    <property type="protein sequence ID" value="KNZ42032.1"/>
    <property type="molecule type" value="Genomic_DNA"/>
</dbReference>
<dbReference type="STRING" id="52689.AKG39_08835"/>
<reference evidence="2" key="1">
    <citation type="submission" date="2015-07" db="EMBL/GenBank/DDBJ databases">
        <title>Draft genome sequence of Acetobacterium bakii DSM 8293, a potential psychrophilic chemical producer through syngas fermentation.</title>
        <authorList>
            <person name="Song Y."/>
            <person name="Hwang S."/>
            <person name="Cho B.-K."/>
        </authorList>
    </citation>
    <scope>NUCLEOTIDE SEQUENCE [LARGE SCALE GENOMIC DNA]</scope>
    <source>
        <strain evidence="2">DSM 8239</strain>
    </source>
</reference>
<dbReference type="PATRIC" id="fig|52689.4.peg.972"/>
<keyword evidence="2" id="KW-1185">Reference proteome</keyword>
<comment type="caution">
    <text evidence="1">The sequence shown here is derived from an EMBL/GenBank/DDBJ whole genome shotgun (WGS) entry which is preliminary data.</text>
</comment>
<keyword evidence="1" id="KW-0808">Transferase</keyword>